<dbReference type="Proteomes" id="UP001153331">
    <property type="component" value="Unassembled WGS sequence"/>
</dbReference>
<evidence type="ECO:0000313" key="2">
    <source>
        <dbReference type="Proteomes" id="UP001153331"/>
    </source>
</evidence>
<keyword evidence="2" id="KW-1185">Reference proteome</keyword>
<sequence length="279" mass="29506">MQIQSSHVTNLTSPPPPPSSSATAAPSSSPKTSTALVEHTTHPRNPQRAAHEIRARRRPRTARLQDVDIQRHCRVQDAHASPTKQHGKTQRRRHVRSGLDRPAPADDAHDEQGEVVRHQTQARVLDDEGVAGALLDAVVLPVEHFAGHGAADDHACACGQVAQSEYGLGEVRVDLGERGGDGRRDCVVDGVDDAGEGQQDDDVGVGEENEWVHGVLWLSTGLGVGALLSGFAADDGDDGAGVSGYRDAAVARDGAEGFGEEEGDEDQACSDHDDDAPED</sequence>
<accession>A0ACC2IFC3</accession>
<reference evidence="1" key="1">
    <citation type="submission" date="2022-11" db="EMBL/GenBank/DDBJ databases">
        <title>Genome Sequence of Boeremia exigua.</title>
        <authorList>
            <person name="Buettner E."/>
        </authorList>
    </citation>
    <scope>NUCLEOTIDE SEQUENCE</scope>
    <source>
        <strain evidence="1">CU02</strain>
    </source>
</reference>
<name>A0ACC2IFC3_9PLEO</name>
<protein>
    <submittedName>
        <fullName evidence="1">Uncharacterized protein</fullName>
    </submittedName>
</protein>
<proteinExistence type="predicted"/>
<dbReference type="EMBL" id="JAPHNI010000228">
    <property type="protein sequence ID" value="KAJ8113843.1"/>
    <property type="molecule type" value="Genomic_DNA"/>
</dbReference>
<evidence type="ECO:0000313" key="1">
    <source>
        <dbReference type="EMBL" id="KAJ8113843.1"/>
    </source>
</evidence>
<comment type="caution">
    <text evidence="1">The sequence shown here is derived from an EMBL/GenBank/DDBJ whole genome shotgun (WGS) entry which is preliminary data.</text>
</comment>
<organism evidence="1 2">
    <name type="scientific">Boeremia exigua</name>
    <dbReference type="NCBI Taxonomy" id="749465"/>
    <lineage>
        <taxon>Eukaryota</taxon>
        <taxon>Fungi</taxon>
        <taxon>Dikarya</taxon>
        <taxon>Ascomycota</taxon>
        <taxon>Pezizomycotina</taxon>
        <taxon>Dothideomycetes</taxon>
        <taxon>Pleosporomycetidae</taxon>
        <taxon>Pleosporales</taxon>
        <taxon>Pleosporineae</taxon>
        <taxon>Didymellaceae</taxon>
        <taxon>Boeremia</taxon>
    </lineage>
</organism>
<gene>
    <name evidence="1" type="ORF">OPT61_g4134</name>
</gene>